<keyword evidence="9" id="KW-1185">Reference proteome</keyword>
<evidence type="ECO:0000313" key="9">
    <source>
        <dbReference type="Proteomes" id="UP000190897"/>
    </source>
</evidence>
<evidence type="ECO:0000256" key="3">
    <source>
        <dbReference type="ARBA" id="ARBA00022729"/>
    </source>
</evidence>
<evidence type="ECO:0000313" key="8">
    <source>
        <dbReference type="EMBL" id="SKB78356.1"/>
    </source>
</evidence>
<comment type="subcellular location">
    <subcellularLocation>
        <location evidence="1">Cell outer membrane</location>
    </subcellularLocation>
</comment>
<evidence type="ECO:0000259" key="6">
    <source>
        <dbReference type="Pfam" id="PF07980"/>
    </source>
</evidence>
<name>A0A1T5E3F2_9BACT</name>
<dbReference type="InterPro" id="IPR012944">
    <property type="entry name" value="SusD_RagB_dom"/>
</dbReference>
<proteinExistence type="inferred from homology"/>
<evidence type="ECO:0000259" key="7">
    <source>
        <dbReference type="Pfam" id="PF14322"/>
    </source>
</evidence>
<dbReference type="OrthoDB" id="5694214at2"/>
<evidence type="ECO:0000256" key="5">
    <source>
        <dbReference type="ARBA" id="ARBA00023237"/>
    </source>
</evidence>
<dbReference type="PROSITE" id="PS51257">
    <property type="entry name" value="PROKAR_LIPOPROTEIN"/>
    <property type="match status" value="1"/>
</dbReference>
<evidence type="ECO:0000256" key="2">
    <source>
        <dbReference type="ARBA" id="ARBA00006275"/>
    </source>
</evidence>
<evidence type="ECO:0000256" key="4">
    <source>
        <dbReference type="ARBA" id="ARBA00023136"/>
    </source>
</evidence>
<sequence length="621" mass="70329">MKYLIKNRLIKRALTISFIGIIASATSCNVLDKKPLDAISDEAVFNDAVFLQNYVYNIYNGIKPPWAPGTGGFDALTDIAVNQPETHERSIGIRNYLEGNLTADNVNDLLSVAKEMPTPIPLWDYEYGFIRKANVFFENIESSSIAVEQLDPMKGEVHFLRAWMYFELMRTFGGVPIIKNSFQLNSETFDVPRNTFDECAQFILSEADLAIGFLDGQPVNTGKISKAAALAFKARVLLYLASPLNNPNKDLAKWKAAETATKAVLDMGFTLHPQYAELFKKPLKTDETIFGKSFTPATRIPGWGYNYDYWPSGFDAQQRLVPTQNFVNMFQLTNGEYPYLADGVTVNAASGYDPQKPEKNRDPRFYDAVIYPGAGPLNIIDGSKSTVRNYEYWEDANPNPDNAPPYINPNKVDAKNGQNLFDFGRDSKTYWVKGLTPFHWRVQTGYTFKKTDDFAGPRASFDNDYNQVIVFMRLTEFYLNYAEIQMALGNEAMAREYINKVRRRTSVHMPDIKSTGAALVRDYRNERAIELHLEDSRFFDLMRWKAAPGNVDIAVRGLTKVTMDWSGAKPGDAIGKLTYTYGVIPEAEVRKPWKGDYYYLFPIPNTEIRKSNGALKQNPGY</sequence>
<gene>
    <name evidence="8" type="ORF">SAMN05660293_02124</name>
</gene>
<dbReference type="STRING" id="651661.SAMN05660293_02124"/>
<dbReference type="Pfam" id="PF07980">
    <property type="entry name" value="SusD_RagB"/>
    <property type="match status" value="1"/>
</dbReference>
<keyword evidence="5" id="KW-0998">Cell outer membrane</keyword>
<accession>A0A1T5E3F2</accession>
<organism evidence="8 9">
    <name type="scientific">Dyadobacter psychrophilus</name>
    <dbReference type="NCBI Taxonomy" id="651661"/>
    <lineage>
        <taxon>Bacteria</taxon>
        <taxon>Pseudomonadati</taxon>
        <taxon>Bacteroidota</taxon>
        <taxon>Cytophagia</taxon>
        <taxon>Cytophagales</taxon>
        <taxon>Spirosomataceae</taxon>
        <taxon>Dyadobacter</taxon>
    </lineage>
</organism>
<reference evidence="9" key="1">
    <citation type="submission" date="2017-02" db="EMBL/GenBank/DDBJ databases">
        <authorList>
            <person name="Varghese N."/>
            <person name="Submissions S."/>
        </authorList>
    </citation>
    <scope>NUCLEOTIDE SEQUENCE [LARGE SCALE GENOMIC DNA]</scope>
    <source>
        <strain evidence="9">DSM 22270</strain>
    </source>
</reference>
<keyword evidence="4" id="KW-0472">Membrane</keyword>
<keyword evidence="3" id="KW-0732">Signal</keyword>
<protein>
    <submittedName>
        <fullName evidence="8">Starch-binding associating with outer membrane</fullName>
    </submittedName>
</protein>
<dbReference type="Proteomes" id="UP000190897">
    <property type="component" value="Unassembled WGS sequence"/>
</dbReference>
<dbReference type="InterPro" id="IPR033985">
    <property type="entry name" value="SusD-like_N"/>
</dbReference>
<feature type="domain" description="SusD-like N-terminal" evidence="7">
    <location>
        <begin position="115"/>
        <end position="238"/>
    </location>
</feature>
<dbReference type="AlphaFoldDB" id="A0A1T5E3F2"/>
<dbReference type="GO" id="GO:0009279">
    <property type="term" value="C:cell outer membrane"/>
    <property type="evidence" value="ECO:0007669"/>
    <property type="project" value="UniProtKB-SubCell"/>
</dbReference>
<comment type="similarity">
    <text evidence="2">Belongs to the SusD family.</text>
</comment>
<evidence type="ECO:0000256" key="1">
    <source>
        <dbReference type="ARBA" id="ARBA00004442"/>
    </source>
</evidence>
<dbReference type="RefSeq" id="WP_082214633.1">
    <property type="nucleotide sequence ID" value="NZ_FUZA01000002.1"/>
</dbReference>
<dbReference type="Gene3D" id="1.25.40.390">
    <property type="match status" value="1"/>
</dbReference>
<dbReference type="Pfam" id="PF14322">
    <property type="entry name" value="SusD-like_3"/>
    <property type="match status" value="1"/>
</dbReference>
<dbReference type="SUPFAM" id="SSF48452">
    <property type="entry name" value="TPR-like"/>
    <property type="match status" value="1"/>
</dbReference>
<dbReference type="InterPro" id="IPR011990">
    <property type="entry name" value="TPR-like_helical_dom_sf"/>
</dbReference>
<dbReference type="EMBL" id="FUZA01000002">
    <property type="protein sequence ID" value="SKB78356.1"/>
    <property type="molecule type" value="Genomic_DNA"/>
</dbReference>
<feature type="domain" description="RagB/SusD" evidence="6">
    <location>
        <begin position="287"/>
        <end position="621"/>
    </location>
</feature>